<keyword evidence="2" id="KW-1185">Reference proteome</keyword>
<proteinExistence type="predicted"/>
<dbReference type="Proteomes" id="UP000324065">
    <property type="component" value="Unassembled WGS sequence"/>
</dbReference>
<dbReference type="OrthoDB" id="9846929at2"/>
<dbReference type="AlphaFoldDB" id="A0A5M6IFM3"/>
<accession>A0A5M6IFM3</accession>
<dbReference type="RefSeq" id="WP_150061054.1">
    <property type="nucleotide sequence ID" value="NZ_JACHII010000003.1"/>
</dbReference>
<evidence type="ECO:0000313" key="1">
    <source>
        <dbReference type="EMBL" id="KAA5607044.1"/>
    </source>
</evidence>
<sequence>MSRSESLRNLGRAIATHPVPAEAVFVGFDLYLQVFASGKVRMIGFTAGGQRVAPEDARPDGAVPFPAIGRGVVVCFDPTLEPEAFRVAP</sequence>
<reference evidence="1 2" key="1">
    <citation type="submission" date="2019-09" db="EMBL/GenBank/DDBJ databases">
        <title>Genome sequence of Roseospira marina, one of the more divergent members of the non-sulfur purple photosynthetic bacterial family, the Rhodospirillaceae.</title>
        <authorList>
            <person name="Meyer T."/>
            <person name="Kyndt J."/>
        </authorList>
    </citation>
    <scope>NUCLEOTIDE SEQUENCE [LARGE SCALE GENOMIC DNA]</scope>
    <source>
        <strain evidence="1 2">DSM 15113</strain>
    </source>
</reference>
<dbReference type="EMBL" id="VWPJ01000002">
    <property type="protein sequence ID" value="KAA5607044.1"/>
    <property type="molecule type" value="Genomic_DNA"/>
</dbReference>
<comment type="caution">
    <text evidence="1">The sequence shown here is derived from an EMBL/GenBank/DDBJ whole genome shotgun (WGS) entry which is preliminary data.</text>
</comment>
<gene>
    <name evidence="1" type="ORF">F1188_03825</name>
</gene>
<evidence type="ECO:0000313" key="2">
    <source>
        <dbReference type="Proteomes" id="UP000324065"/>
    </source>
</evidence>
<organism evidence="1 2">
    <name type="scientific">Roseospira marina</name>
    <dbReference type="NCBI Taxonomy" id="140057"/>
    <lineage>
        <taxon>Bacteria</taxon>
        <taxon>Pseudomonadati</taxon>
        <taxon>Pseudomonadota</taxon>
        <taxon>Alphaproteobacteria</taxon>
        <taxon>Rhodospirillales</taxon>
        <taxon>Rhodospirillaceae</taxon>
        <taxon>Roseospira</taxon>
    </lineage>
</organism>
<name>A0A5M6IFM3_9PROT</name>
<protein>
    <submittedName>
        <fullName evidence="1">Uncharacterized protein</fullName>
    </submittedName>
</protein>